<evidence type="ECO:0000313" key="15">
    <source>
        <dbReference type="Proteomes" id="UP000236291"/>
    </source>
</evidence>
<keyword evidence="6 14" id="KW-0418">Kinase</keyword>
<accession>A0A2K3PEL7</accession>
<dbReference type="SMART" id="SM00220">
    <property type="entry name" value="S_TKc"/>
    <property type="match status" value="1"/>
</dbReference>
<dbReference type="GO" id="GO:0005634">
    <property type="term" value="C:nucleus"/>
    <property type="evidence" value="ECO:0007669"/>
    <property type="project" value="TreeGrafter"/>
</dbReference>
<dbReference type="Proteomes" id="UP000236291">
    <property type="component" value="Unassembled WGS sequence"/>
</dbReference>
<dbReference type="GO" id="GO:0030154">
    <property type="term" value="P:cell differentiation"/>
    <property type="evidence" value="ECO:0007669"/>
    <property type="project" value="TreeGrafter"/>
</dbReference>
<dbReference type="InterPro" id="IPR000719">
    <property type="entry name" value="Prot_kinase_dom"/>
</dbReference>
<name>A0A2K3PEL7_TRIPR</name>
<evidence type="ECO:0000259" key="13">
    <source>
        <dbReference type="PROSITE" id="PS50011"/>
    </source>
</evidence>
<dbReference type="InterPro" id="IPR008271">
    <property type="entry name" value="Ser/Thr_kinase_AS"/>
</dbReference>
<dbReference type="PROSITE" id="PS00108">
    <property type="entry name" value="PROTEIN_KINASE_ST"/>
    <property type="match status" value="1"/>
</dbReference>
<dbReference type="GO" id="GO:0005524">
    <property type="term" value="F:ATP binding"/>
    <property type="evidence" value="ECO:0007669"/>
    <property type="project" value="UniProtKB-UniRule"/>
</dbReference>
<dbReference type="InterPro" id="IPR017441">
    <property type="entry name" value="Protein_kinase_ATP_BS"/>
</dbReference>
<comment type="caution">
    <text evidence="14">The sequence shown here is derived from an EMBL/GenBank/DDBJ whole genome shotgun (WGS) entry which is preliminary data.</text>
</comment>
<dbReference type="FunFam" id="1.10.510.10:FF:000082">
    <property type="entry name" value="Shaggy-related protein kinase kappa"/>
    <property type="match status" value="1"/>
</dbReference>
<dbReference type="InterPro" id="IPR011009">
    <property type="entry name" value="Kinase-like_dom_sf"/>
</dbReference>
<evidence type="ECO:0000256" key="11">
    <source>
        <dbReference type="RuleBase" id="RU000304"/>
    </source>
</evidence>
<dbReference type="CDD" id="cd14137">
    <property type="entry name" value="STKc_GSK3"/>
    <property type="match status" value="1"/>
</dbReference>
<protein>
    <recommendedName>
        <fullName evidence="2">non-specific serine/threonine protein kinase</fullName>
        <ecNumber evidence="2">2.7.11.1</ecNumber>
    </recommendedName>
</protein>
<evidence type="ECO:0000313" key="14">
    <source>
        <dbReference type="EMBL" id="PNY13741.1"/>
    </source>
</evidence>
<dbReference type="Pfam" id="PF00069">
    <property type="entry name" value="Pkinase"/>
    <property type="match status" value="1"/>
</dbReference>
<keyword evidence="5 10" id="KW-0547">Nucleotide-binding</keyword>
<feature type="binding site" evidence="10">
    <location>
        <position position="120"/>
    </location>
    <ligand>
        <name>ATP</name>
        <dbReference type="ChEBI" id="CHEBI:30616"/>
    </ligand>
</feature>
<dbReference type="GO" id="GO:0009742">
    <property type="term" value="P:brassinosteroid mediated signaling pathway"/>
    <property type="evidence" value="ECO:0007669"/>
    <property type="project" value="TreeGrafter"/>
</dbReference>
<evidence type="ECO:0000256" key="4">
    <source>
        <dbReference type="ARBA" id="ARBA00022679"/>
    </source>
</evidence>
<comment type="catalytic activity">
    <reaction evidence="8">
        <text>L-threonyl-[protein] + ATP = O-phospho-L-threonyl-[protein] + ADP + H(+)</text>
        <dbReference type="Rhea" id="RHEA:46608"/>
        <dbReference type="Rhea" id="RHEA-COMP:11060"/>
        <dbReference type="Rhea" id="RHEA-COMP:11605"/>
        <dbReference type="ChEBI" id="CHEBI:15378"/>
        <dbReference type="ChEBI" id="CHEBI:30013"/>
        <dbReference type="ChEBI" id="CHEBI:30616"/>
        <dbReference type="ChEBI" id="CHEBI:61977"/>
        <dbReference type="ChEBI" id="CHEBI:456216"/>
        <dbReference type="EC" id="2.7.11.1"/>
    </reaction>
</comment>
<dbReference type="GO" id="GO:0005737">
    <property type="term" value="C:cytoplasm"/>
    <property type="evidence" value="ECO:0007669"/>
    <property type="project" value="TreeGrafter"/>
</dbReference>
<keyword evidence="3 11" id="KW-0723">Serine/threonine-protein kinase</keyword>
<evidence type="ECO:0000256" key="1">
    <source>
        <dbReference type="ARBA" id="ARBA00005527"/>
    </source>
</evidence>
<evidence type="ECO:0000256" key="5">
    <source>
        <dbReference type="ARBA" id="ARBA00022741"/>
    </source>
</evidence>
<evidence type="ECO:0000256" key="6">
    <source>
        <dbReference type="ARBA" id="ARBA00022777"/>
    </source>
</evidence>
<dbReference type="AlphaFoldDB" id="A0A2K3PEL7"/>
<dbReference type="Gene3D" id="1.10.510.10">
    <property type="entry name" value="Transferase(Phosphotransferase) domain 1"/>
    <property type="match status" value="1"/>
</dbReference>
<evidence type="ECO:0000256" key="2">
    <source>
        <dbReference type="ARBA" id="ARBA00012513"/>
    </source>
</evidence>
<feature type="region of interest" description="Disordered" evidence="12">
    <location>
        <begin position="1"/>
        <end position="32"/>
    </location>
</feature>
<proteinExistence type="inferred from homology"/>
<evidence type="ECO:0000256" key="7">
    <source>
        <dbReference type="ARBA" id="ARBA00022840"/>
    </source>
</evidence>
<dbReference type="InterPro" id="IPR050591">
    <property type="entry name" value="GSK-3"/>
</dbReference>
<evidence type="ECO:0000256" key="12">
    <source>
        <dbReference type="SAM" id="MobiDB-lite"/>
    </source>
</evidence>
<dbReference type="EC" id="2.7.11.1" evidence="2"/>
<feature type="domain" description="Protein kinase" evidence="13">
    <location>
        <begin position="1"/>
        <end position="319"/>
    </location>
</feature>
<dbReference type="InterPro" id="IPR039192">
    <property type="entry name" value="STKc_GSK3"/>
</dbReference>
<keyword evidence="4" id="KW-0808">Transferase</keyword>
<reference evidence="14 15" key="1">
    <citation type="journal article" date="2014" name="Am. J. Bot.">
        <title>Genome assembly and annotation for red clover (Trifolium pratense; Fabaceae).</title>
        <authorList>
            <person name="Istvanek J."/>
            <person name="Jaros M."/>
            <person name="Krenek A."/>
            <person name="Repkova J."/>
        </authorList>
    </citation>
    <scope>NUCLEOTIDE SEQUENCE [LARGE SCALE GENOMIC DNA]</scope>
    <source>
        <strain evidence="15">cv. Tatra</strain>
        <tissue evidence="14">Young leaves</tissue>
    </source>
</reference>
<dbReference type="GO" id="GO:0004674">
    <property type="term" value="F:protein serine/threonine kinase activity"/>
    <property type="evidence" value="ECO:0007669"/>
    <property type="project" value="UniProtKB-KW"/>
</dbReference>
<dbReference type="PANTHER" id="PTHR24057:SF5">
    <property type="entry name" value="SHAGGY-RELATED PROTEIN KINASE IOTA-RELATED"/>
    <property type="match status" value="1"/>
</dbReference>
<dbReference type="PANTHER" id="PTHR24057">
    <property type="entry name" value="GLYCOGEN SYNTHASE KINASE-3 ALPHA"/>
    <property type="match status" value="1"/>
</dbReference>
<gene>
    <name evidence="14" type="ORF">L195_g010407</name>
</gene>
<dbReference type="Gene3D" id="3.30.200.20">
    <property type="entry name" value="Phosphorylase Kinase, domain 1"/>
    <property type="match status" value="1"/>
</dbReference>
<dbReference type="STRING" id="57577.A0A2K3PEL7"/>
<keyword evidence="7 10" id="KW-0067">ATP-binding</keyword>
<reference evidence="14 15" key="2">
    <citation type="journal article" date="2017" name="Front. Plant Sci.">
        <title>Gene Classification and Mining of Molecular Markers Useful in Red Clover (Trifolium pratense) Breeding.</title>
        <authorList>
            <person name="Istvanek J."/>
            <person name="Dluhosova J."/>
            <person name="Dluhos P."/>
            <person name="Patkova L."/>
            <person name="Nedelnik J."/>
            <person name="Repkova J."/>
        </authorList>
    </citation>
    <scope>NUCLEOTIDE SEQUENCE [LARGE SCALE GENOMIC DNA]</scope>
    <source>
        <strain evidence="15">cv. Tatra</strain>
        <tissue evidence="14">Young leaves</tissue>
    </source>
</reference>
<evidence type="ECO:0000256" key="8">
    <source>
        <dbReference type="ARBA" id="ARBA00047899"/>
    </source>
</evidence>
<dbReference type="SUPFAM" id="SSF56112">
    <property type="entry name" value="Protein kinase-like (PK-like)"/>
    <property type="match status" value="1"/>
</dbReference>
<dbReference type="PROSITE" id="PS00107">
    <property type="entry name" value="PROTEIN_KINASE_ATP"/>
    <property type="match status" value="1"/>
</dbReference>
<evidence type="ECO:0000256" key="10">
    <source>
        <dbReference type="PROSITE-ProRule" id="PRU10141"/>
    </source>
</evidence>
<comment type="catalytic activity">
    <reaction evidence="9">
        <text>L-seryl-[protein] + ATP = O-phospho-L-seryl-[protein] + ADP + H(+)</text>
        <dbReference type="Rhea" id="RHEA:17989"/>
        <dbReference type="Rhea" id="RHEA-COMP:9863"/>
        <dbReference type="Rhea" id="RHEA-COMP:11604"/>
        <dbReference type="ChEBI" id="CHEBI:15378"/>
        <dbReference type="ChEBI" id="CHEBI:29999"/>
        <dbReference type="ChEBI" id="CHEBI:30616"/>
        <dbReference type="ChEBI" id="CHEBI:83421"/>
        <dbReference type="ChEBI" id="CHEBI:456216"/>
        <dbReference type="EC" id="2.7.11.1"/>
    </reaction>
</comment>
<sequence length="376" mass="41892">MAAMPLGPHHHQPPQQPPLPLPLPLPQQQLQQPQTLNEPMKTTAANGVSDMNTDKEMSATVVDSNDAVTGHIISTTIGGKNGEPKRTISYMAERVVGTGSFGIVFQAKCLETGEAVAIKKVLQDKRYKNRELQLMRVLDHPNIFRGLAYIHTVPGVCHRDVKPQNLLVDPLTHQVKLCDFGSAKVLVKGEANISYICSRYYRAPELIFGATEYTTSIDIWSAGCVLAELLLGQPLFPGENQVDQLVEIIKVLGTPTREEIRCMNPNYSDFRFPQIKAHPWHKVFHKRMPPEAIDLASRLLQYSPSLRCSALEACTHPFFDELREPNARLPNGRPLPPLFNFKQELSGASPELINKLIPEHVRRQTGLGFSHIPAST</sequence>
<comment type="similarity">
    <text evidence="1">Belongs to the protein kinase superfamily. CMGC Ser/Thr protein kinase family. GSK-3 subfamily.</text>
</comment>
<organism evidence="14 15">
    <name type="scientific">Trifolium pratense</name>
    <name type="common">Red clover</name>
    <dbReference type="NCBI Taxonomy" id="57577"/>
    <lineage>
        <taxon>Eukaryota</taxon>
        <taxon>Viridiplantae</taxon>
        <taxon>Streptophyta</taxon>
        <taxon>Embryophyta</taxon>
        <taxon>Tracheophyta</taxon>
        <taxon>Spermatophyta</taxon>
        <taxon>Magnoliopsida</taxon>
        <taxon>eudicotyledons</taxon>
        <taxon>Gunneridae</taxon>
        <taxon>Pentapetalae</taxon>
        <taxon>rosids</taxon>
        <taxon>fabids</taxon>
        <taxon>Fabales</taxon>
        <taxon>Fabaceae</taxon>
        <taxon>Papilionoideae</taxon>
        <taxon>50 kb inversion clade</taxon>
        <taxon>NPAAA clade</taxon>
        <taxon>Hologalegina</taxon>
        <taxon>IRL clade</taxon>
        <taxon>Trifolieae</taxon>
        <taxon>Trifolium</taxon>
    </lineage>
</organism>
<dbReference type="EMBL" id="ASHM01006312">
    <property type="protein sequence ID" value="PNY13741.1"/>
    <property type="molecule type" value="Genomic_DNA"/>
</dbReference>
<evidence type="ECO:0000256" key="9">
    <source>
        <dbReference type="ARBA" id="ARBA00048679"/>
    </source>
</evidence>
<dbReference type="PROSITE" id="PS50011">
    <property type="entry name" value="PROTEIN_KINASE_DOM"/>
    <property type="match status" value="1"/>
</dbReference>
<evidence type="ECO:0000256" key="3">
    <source>
        <dbReference type="ARBA" id="ARBA00022527"/>
    </source>
</evidence>
<feature type="compositionally biased region" description="Pro residues" evidence="12">
    <location>
        <begin position="14"/>
        <end position="25"/>
    </location>
</feature>